<comment type="caution">
    <text evidence="2">The sequence shown here is derived from an EMBL/GenBank/DDBJ whole genome shotgun (WGS) entry which is preliminary data.</text>
</comment>
<gene>
    <name evidence="2" type="ORF">Trco_001492</name>
</gene>
<feature type="region of interest" description="Disordered" evidence="1">
    <location>
        <begin position="303"/>
        <end position="322"/>
    </location>
</feature>
<dbReference type="AlphaFoldDB" id="A0A9P8QZB1"/>
<proteinExistence type="predicted"/>
<evidence type="ECO:0000313" key="3">
    <source>
        <dbReference type="Proteomes" id="UP000827724"/>
    </source>
</evidence>
<dbReference type="Gene3D" id="2.60.120.10">
    <property type="entry name" value="Jelly Rolls"/>
    <property type="match status" value="1"/>
</dbReference>
<dbReference type="Proteomes" id="UP000827724">
    <property type="component" value="Unassembled WGS sequence"/>
</dbReference>
<reference evidence="2" key="1">
    <citation type="submission" date="2021-08" db="EMBL/GenBank/DDBJ databases">
        <title>Chromosome-Level Trichoderma cornu-damae using Hi-C Data.</title>
        <authorList>
            <person name="Kim C.S."/>
        </authorList>
    </citation>
    <scope>NUCLEOTIDE SEQUENCE</scope>
    <source>
        <strain evidence="2">KA19-0412C</strain>
    </source>
</reference>
<keyword evidence="3" id="KW-1185">Reference proteome</keyword>
<dbReference type="OrthoDB" id="3545073at2759"/>
<feature type="compositionally biased region" description="Pro residues" evidence="1">
    <location>
        <begin position="115"/>
        <end position="125"/>
    </location>
</feature>
<dbReference type="InterPro" id="IPR014710">
    <property type="entry name" value="RmlC-like_jellyroll"/>
</dbReference>
<evidence type="ECO:0000313" key="2">
    <source>
        <dbReference type="EMBL" id="KAH6611472.1"/>
    </source>
</evidence>
<feature type="region of interest" description="Disordered" evidence="1">
    <location>
        <begin position="98"/>
        <end position="177"/>
    </location>
</feature>
<evidence type="ECO:0000256" key="1">
    <source>
        <dbReference type="SAM" id="MobiDB-lite"/>
    </source>
</evidence>
<feature type="compositionally biased region" description="Polar residues" evidence="1">
    <location>
        <begin position="163"/>
        <end position="173"/>
    </location>
</feature>
<dbReference type="EMBL" id="JAIWOZ010000001">
    <property type="protein sequence ID" value="KAH6611472.1"/>
    <property type="molecule type" value="Genomic_DNA"/>
</dbReference>
<name>A0A9P8QZB1_9HYPO</name>
<dbReference type="SUPFAM" id="SSF51182">
    <property type="entry name" value="RmlC-like cupins"/>
    <property type="match status" value="1"/>
</dbReference>
<organism evidence="2 3">
    <name type="scientific">Trichoderma cornu-damae</name>
    <dbReference type="NCBI Taxonomy" id="654480"/>
    <lineage>
        <taxon>Eukaryota</taxon>
        <taxon>Fungi</taxon>
        <taxon>Dikarya</taxon>
        <taxon>Ascomycota</taxon>
        <taxon>Pezizomycotina</taxon>
        <taxon>Sordariomycetes</taxon>
        <taxon>Hypocreomycetidae</taxon>
        <taxon>Hypocreales</taxon>
        <taxon>Hypocreaceae</taxon>
        <taxon>Trichoderma</taxon>
    </lineage>
</organism>
<feature type="compositionally biased region" description="Low complexity" evidence="1">
    <location>
        <begin position="377"/>
        <end position="388"/>
    </location>
</feature>
<feature type="region of interest" description="Disordered" evidence="1">
    <location>
        <begin position="328"/>
        <end position="400"/>
    </location>
</feature>
<sequence>MDIEDGNAALLTNAENMSYYLYTDDNGTEQNTKGAPFPPGKERYDDAESGAIRPFICPVRECRALSISMKNMAAHFHGKHSRTKFNDNGDGTFSRVGSYMNSEGSSPGIIVSHNPLPPGAPPPATPGFSEIQKRRLSKMSSPTPKASAGRSTPLDASKRSLRADSNNDAASQPSGPPLTETLRWLHRFLSPNQQVPSRPDILALSKYERVRNLPASWIDYHLDEEIDPLHYACVLMYLVGRAEEKNPCRKWKGLSRLSDTCVALPSDLPAEARAAFSKTETCATCQYQSCCFQAKNDCDWAKKPDGKTEEAASQQQVESALEDENKMVAADDGGDGGVTDHDGNARTRRDDNPPSSKEESGHAATQSSDDKSHPLVTAARRASAATARKLSPAEMEEMEEMEDWEVAPGTVTDKRTHMNIGFSNAYMSHQHPIAISPGISFNVVILKPGHTQHWHEETNKVRTCSVTAGKMSVKMGSGQTFKLGPDGLLVIRPGQSCSASNRHYVDVVLHCTTVEDDFQA</sequence>
<dbReference type="InterPro" id="IPR011051">
    <property type="entry name" value="RmlC_Cupin_sf"/>
</dbReference>
<accession>A0A9P8QZB1</accession>
<feature type="compositionally biased region" description="Basic and acidic residues" evidence="1">
    <location>
        <begin position="338"/>
        <end position="361"/>
    </location>
</feature>
<protein>
    <submittedName>
        <fullName evidence="2">Uncharacterized protein</fullName>
    </submittedName>
</protein>